<evidence type="ECO:0000313" key="1">
    <source>
        <dbReference type="EMBL" id="AIC15787.1"/>
    </source>
</evidence>
<reference evidence="1 2" key="1">
    <citation type="journal article" date="2014" name="Int. J. Syst. Evol. Microbiol.">
        <title>Nitrososphaera viennensis gen. nov., sp. nov., an aerobic and mesophilic, ammonia-oxidizing archaeon from soil and a member of the archaeal phylum Thaumarchaeota.</title>
        <authorList>
            <person name="Stieglmeier M."/>
            <person name="Klingl A."/>
            <person name="Alves R.J."/>
            <person name="Rittmann S.K."/>
            <person name="Melcher M."/>
            <person name="Leisch N."/>
            <person name="Schleper C."/>
        </authorList>
    </citation>
    <scope>NUCLEOTIDE SEQUENCE [LARGE SCALE GENOMIC DNA]</scope>
    <source>
        <strain evidence="1">EN76</strain>
    </source>
</reference>
<dbReference type="OrthoDB" id="8243at2157"/>
<dbReference type="RefSeq" id="WP_075054715.1">
    <property type="nucleotide sequence ID" value="NZ_CP007536.1"/>
</dbReference>
<protein>
    <submittedName>
        <fullName evidence="1">Uncharacterized protein</fullName>
    </submittedName>
</protein>
<dbReference type="AlphaFoldDB" id="A0A060HRF7"/>
<evidence type="ECO:0000313" key="2">
    <source>
        <dbReference type="Proteomes" id="UP000027093"/>
    </source>
</evidence>
<keyword evidence="2" id="KW-1185">Reference proteome</keyword>
<gene>
    <name evidence="1" type="ORF">NVIE_015410</name>
</gene>
<dbReference type="Proteomes" id="UP000027093">
    <property type="component" value="Chromosome"/>
</dbReference>
<name>A0A060HRF7_9ARCH</name>
<accession>A0A060HRF7</accession>
<dbReference type="EMBL" id="CP007536">
    <property type="protein sequence ID" value="AIC15787.1"/>
    <property type="molecule type" value="Genomic_DNA"/>
</dbReference>
<proteinExistence type="predicted"/>
<dbReference type="HOGENOM" id="CLU_173770_0_0_2"/>
<dbReference type="KEGG" id="nvn:NVIE_015410"/>
<sequence length="109" mass="12705">MTDITNFVDWNELKGKEARGVTKDVDLGEVQEIGKHYILTQKGHVDLEKFYIPKYLAERYDGHVLYFNVTEGQKIEFKHPAPPTYEEYARYRVAGLPEDIETRVRVSEA</sequence>
<organism evidence="1 2">
    <name type="scientific">Nitrososphaera viennensis EN76</name>
    <dbReference type="NCBI Taxonomy" id="926571"/>
    <lineage>
        <taxon>Archaea</taxon>
        <taxon>Nitrososphaerota</taxon>
        <taxon>Nitrososphaeria</taxon>
        <taxon>Nitrososphaerales</taxon>
        <taxon>Nitrososphaeraceae</taxon>
        <taxon>Nitrososphaera</taxon>
    </lineage>
</organism>
<dbReference type="GeneID" id="74946807"/>